<dbReference type="EMBL" id="CAXAMN010023006">
    <property type="protein sequence ID" value="CAK9074367.1"/>
    <property type="molecule type" value="Genomic_DNA"/>
</dbReference>
<dbReference type="InterPro" id="IPR051130">
    <property type="entry name" value="Mito_struct-func_regulator"/>
</dbReference>
<evidence type="ECO:0000313" key="3">
    <source>
        <dbReference type="Proteomes" id="UP001642484"/>
    </source>
</evidence>
<proteinExistence type="predicted"/>
<dbReference type="PANTHER" id="PTHR43173">
    <property type="entry name" value="ABC1 FAMILY PROTEIN"/>
    <property type="match status" value="1"/>
</dbReference>
<dbReference type="PANTHER" id="PTHR43173:SF22">
    <property type="entry name" value="OS07G0227800 PROTEIN"/>
    <property type="match status" value="1"/>
</dbReference>
<keyword evidence="3" id="KW-1185">Reference proteome</keyword>
<feature type="domain" description="Protein kinase" evidence="1">
    <location>
        <begin position="241"/>
        <end position="572"/>
    </location>
</feature>
<dbReference type="PROSITE" id="PS50011">
    <property type="entry name" value="PROTEIN_KINASE_DOM"/>
    <property type="match status" value="1"/>
</dbReference>
<protein>
    <recommendedName>
        <fullName evidence="1">Protein kinase domain-containing protein</fullName>
    </recommendedName>
</protein>
<comment type="caution">
    <text evidence="2">The sequence shown here is derived from an EMBL/GenBank/DDBJ whole genome shotgun (WGS) entry which is preliminary data.</text>
</comment>
<name>A0ABP0PEA5_9DINO</name>
<evidence type="ECO:0000259" key="1">
    <source>
        <dbReference type="PROSITE" id="PS50011"/>
    </source>
</evidence>
<reference evidence="2 3" key="1">
    <citation type="submission" date="2024-02" db="EMBL/GenBank/DDBJ databases">
        <authorList>
            <person name="Chen Y."/>
            <person name="Shah S."/>
            <person name="Dougan E. K."/>
            <person name="Thang M."/>
            <person name="Chan C."/>
        </authorList>
    </citation>
    <scope>NUCLEOTIDE SEQUENCE [LARGE SCALE GENOMIC DNA]</scope>
</reference>
<dbReference type="InterPro" id="IPR004147">
    <property type="entry name" value="ABC1_dom"/>
</dbReference>
<organism evidence="2 3">
    <name type="scientific">Durusdinium trenchii</name>
    <dbReference type="NCBI Taxonomy" id="1381693"/>
    <lineage>
        <taxon>Eukaryota</taxon>
        <taxon>Sar</taxon>
        <taxon>Alveolata</taxon>
        <taxon>Dinophyceae</taxon>
        <taxon>Suessiales</taxon>
        <taxon>Symbiodiniaceae</taxon>
        <taxon>Durusdinium</taxon>
    </lineage>
</organism>
<sequence>MATPPPRTAGRPSWPRLFRGLSLGLVICAALPWSFVGPFGNSYWDCLQKKAEHWTEHWALVEISEASFSTRENPERRQKEAQQLLEDLDILDVVRSAGVEAGAVRGLQALRAAVQTAVEAARDGELQEALETIQRLQDAFEVPLHLTDDGLSIYLMVPELCDGKVDDAPLARLLRKLFQKLGSTYVTKLGQFIASSPTLFPAAYVREFQQCLDRTEPTSFRAIQRTVEKDLGRPISEIFQSFEEEPLASASVAQVHQAVLKTGERVAVKVQKPGVDRVLKADLGFLFIAARTLEFLSPELARSSLVDIVSEIRTSMLDELDFTKELDNVETFRRFLRQNGLEDIAAAPRTFPEASSSKVLTMELFTGVPLTDLEGISQNSRNPEQTLINALNVWSMSVRGCEIFHADVHAGNLLVLQDGRVGFIDFGIVGRIPPEIWSAVEGLVVAFARNDATGMARNLIAMGATEATVDEVSLAQDVASVLGRIAGLEPEVVLRGKGDGRVVAEVALDNDQVTELLLEVVRVADSNGLKLPREFALLVKQALYFDRYTKLLAPDLDPLRDERVSLGNVIDV</sequence>
<dbReference type="Pfam" id="PF03109">
    <property type="entry name" value="ABC1"/>
    <property type="match status" value="1"/>
</dbReference>
<gene>
    <name evidence="2" type="ORF">CCMP2556_LOCUS36642</name>
</gene>
<evidence type="ECO:0000313" key="2">
    <source>
        <dbReference type="EMBL" id="CAK9074367.1"/>
    </source>
</evidence>
<dbReference type="SUPFAM" id="SSF56112">
    <property type="entry name" value="Protein kinase-like (PK-like)"/>
    <property type="match status" value="1"/>
</dbReference>
<dbReference type="InterPro" id="IPR011009">
    <property type="entry name" value="Kinase-like_dom_sf"/>
</dbReference>
<dbReference type="CDD" id="cd05121">
    <property type="entry name" value="ABC1_ADCK3-like"/>
    <property type="match status" value="1"/>
</dbReference>
<dbReference type="InterPro" id="IPR000719">
    <property type="entry name" value="Prot_kinase_dom"/>
</dbReference>
<accession>A0ABP0PEA5</accession>
<dbReference type="Proteomes" id="UP001642484">
    <property type="component" value="Unassembled WGS sequence"/>
</dbReference>